<dbReference type="STRING" id="363999.A0A439CLG4"/>
<keyword evidence="4" id="KW-1185">Reference proteome</keyword>
<proteinExistence type="predicted"/>
<dbReference type="EMBL" id="RYZI01001028">
    <property type="protein sequence ID" value="RWA02998.1"/>
    <property type="molecule type" value="Genomic_DNA"/>
</dbReference>
<evidence type="ECO:0000313" key="3">
    <source>
        <dbReference type="EMBL" id="RWA02998.1"/>
    </source>
</evidence>
<evidence type="ECO:0000259" key="2">
    <source>
        <dbReference type="PROSITE" id="PS50181"/>
    </source>
</evidence>
<protein>
    <recommendedName>
        <fullName evidence="2">F-box domain-containing protein</fullName>
    </recommendedName>
</protein>
<feature type="domain" description="F-box" evidence="2">
    <location>
        <begin position="29"/>
        <end position="79"/>
    </location>
</feature>
<dbReference type="InterPro" id="IPR036047">
    <property type="entry name" value="F-box-like_dom_sf"/>
</dbReference>
<reference evidence="3 4" key="1">
    <citation type="submission" date="2018-12" db="EMBL/GenBank/DDBJ databases">
        <title>Draft genome sequence of Xylaria grammica IHI A82.</title>
        <authorList>
            <person name="Buettner E."/>
            <person name="Kellner H."/>
        </authorList>
    </citation>
    <scope>NUCLEOTIDE SEQUENCE [LARGE SCALE GENOMIC DNA]</scope>
    <source>
        <strain evidence="3 4">IHI A82</strain>
    </source>
</reference>
<dbReference type="InterPro" id="IPR001810">
    <property type="entry name" value="F-box_dom"/>
</dbReference>
<organism evidence="3 4">
    <name type="scientific">Xylaria grammica</name>
    <dbReference type="NCBI Taxonomy" id="363999"/>
    <lineage>
        <taxon>Eukaryota</taxon>
        <taxon>Fungi</taxon>
        <taxon>Dikarya</taxon>
        <taxon>Ascomycota</taxon>
        <taxon>Pezizomycotina</taxon>
        <taxon>Sordariomycetes</taxon>
        <taxon>Xylariomycetidae</taxon>
        <taxon>Xylariales</taxon>
        <taxon>Xylariaceae</taxon>
        <taxon>Xylaria</taxon>
    </lineage>
</organism>
<feature type="region of interest" description="Disordered" evidence="1">
    <location>
        <begin position="1"/>
        <end position="30"/>
    </location>
</feature>
<accession>A0A439CLG4</accession>
<dbReference type="Proteomes" id="UP000286045">
    <property type="component" value="Unassembled WGS sequence"/>
</dbReference>
<comment type="caution">
    <text evidence="3">The sequence shown here is derived from an EMBL/GenBank/DDBJ whole genome shotgun (WGS) entry which is preliminary data.</text>
</comment>
<feature type="non-terminal residue" evidence="3">
    <location>
        <position position="144"/>
    </location>
</feature>
<gene>
    <name evidence="3" type="ORF">EKO27_g12107</name>
</gene>
<evidence type="ECO:0000256" key="1">
    <source>
        <dbReference type="SAM" id="MobiDB-lite"/>
    </source>
</evidence>
<dbReference type="PROSITE" id="PS50181">
    <property type="entry name" value="FBOX"/>
    <property type="match status" value="1"/>
</dbReference>
<dbReference type="SUPFAM" id="SSF81383">
    <property type="entry name" value="F-box domain"/>
    <property type="match status" value="1"/>
</dbReference>
<dbReference type="AlphaFoldDB" id="A0A439CLG4"/>
<sequence>MLTLLEPARAPDHAANEEEPQCPPKPDSRASLAGLPTELHILIAKHLIYPDALSLKHTSRHFFYLVDTGVRLKVAWLKERRSHDLECPNDRQCDLRSDLRFCRGSVRLLMQRRREHLECESRPGLGCLVFGTAACIHRRSLAQR</sequence>
<evidence type="ECO:0000313" key="4">
    <source>
        <dbReference type="Proteomes" id="UP000286045"/>
    </source>
</evidence>
<name>A0A439CLG4_9PEZI</name>